<dbReference type="InterPro" id="IPR033116">
    <property type="entry name" value="TRYPSIN_SER"/>
</dbReference>
<dbReference type="InterPro" id="IPR001254">
    <property type="entry name" value="Trypsin_dom"/>
</dbReference>
<dbReference type="SUPFAM" id="SSF50494">
    <property type="entry name" value="Trypsin-like serine proteases"/>
    <property type="match status" value="1"/>
</dbReference>
<protein>
    <submittedName>
        <fullName evidence="9">Secreted trypsin-like serine protease</fullName>
    </submittedName>
</protein>
<comment type="similarity">
    <text evidence="2">Belongs to the peptidase S1 family.</text>
</comment>
<proteinExistence type="inferred from homology"/>
<feature type="region of interest" description="Disordered" evidence="6">
    <location>
        <begin position="34"/>
        <end position="54"/>
    </location>
</feature>
<evidence type="ECO:0000313" key="10">
    <source>
        <dbReference type="Proteomes" id="UP000580474"/>
    </source>
</evidence>
<dbReference type="InterPro" id="IPR050430">
    <property type="entry name" value="Peptidase_S1"/>
</dbReference>
<keyword evidence="5" id="KW-0378">Hydrolase</keyword>
<dbReference type="PROSITE" id="PS50240">
    <property type="entry name" value="TRYPSIN_DOM"/>
    <property type="match status" value="1"/>
</dbReference>
<dbReference type="SMART" id="SM00020">
    <property type="entry name" value="Tryp_SPc"/>
    <property type="match status" value="1"/>
</dbReference>
<dbReference type="GO" id="GO:0005576">
    <property type="term" value="C:extracellular region"/>
    <property type="evidence" value="ECO:0007669"/>
    <property type="project" value="UniProtKB-SubCell"/>
</dbReference>
<evidence type="ECO:0000256" key="5">
    <source>
        <dbReference type="RuleBase" id="RU363034"/>
    </source>
</evidence>
<sequence length="274" mass="28215">MTHTLRRRTRWWSVSGALTAAALASVAITAPAGADTTASEPTSGAPTTKIVGGEPASTTEYPWVVYLTDSGGNQFCGGTIAAKNKVVTAAHCVTGGAPRQITVVAGRDDKTTDEGVEAEVRTVWVHPEYQSASTGSDIAVLTVDRELPQTPLPLATQQDNALYAPGAATTVLGWGTTEEGGGPSRTLLQAHPPITSDQDCSRAYGGQYNPDAMVCAGLPEGGEDSCQGDSGGPLVADGRLIGIVSWGNGCARPGTPGVYTRVSTYQQEVQAQLG</sequence>
<comment type="caution">
    <text evidence="9">The sequence shown here is derived from an EMBL/GenBank/DDBJ whole genome shotgun (WGS) entry which is preliminary data.</text>
</comment>
<evidence type="ECO:0000256" key="6">
    <source>
        <dbReference type="SAM" id="MobiDB-lite"/>
    </source>
</evidence>
<name>A0A840NJV1_9PSEU</name>
<dbReference type="Pfam" id="PF00089">
    <property type="entry name" value="Trypsin"/>
    <property type="match status" value="1"/>
</dbReference>
<evidence type="ECO:0000256" key="3">
    <source>
        <dbReference type="ARBA" id="ARBA00022525"/>
    </source>
</evidence>
<evidence type="ECO:0000313" key="9">
    <source>
        <dbReference type="EMBL" id="MBB5071341.1"/>
    </source>
</evidence>
<evidence type="ECO:0000256" key="2">
    <source>
        <dbReference type="ARBA" id="ARBA00007664"/>
    </source>
</evidence>
<dbReference type="GO" id="GO:0004252">
    <property type="term" value="F:serine-type endopeptidase activity"/>
    <property type="evidence" value="ECO:0007669"/>
    <property type="project" value="InterPro"/>
</dbReference>
<comment type="subcellular location">
    <subcellularLocation>
        <location evidence="1">Secreted</location>
    </subcellularLocation>
</comment>
<dbReference type="GO" id="GO:0006508">
    <property type="term" value="P:proteolysis"/>
    <property type="evidence" value="ECO:0007669"/>
    <property type="project" value="UniProtKB-KW"/>
</dbReference>
<dbReference type="EMBL" id="JACHIV010000001">
    <property type="protein sequence ID" value="MBB5071341.1"/>
    <property type="molecule type" value="Genomic_DNA"/>
</dbReference>
<dbReference type="PROSITE" id="PS00135">
    <property type="entry name" value="TRYPSIN_SER"/>
    <property type="match status" value="1"/>
</dbReference>
<dbReference type="Gene3D" id="2.40.10.10">
    <property type="entry name" value="Trypsin-like serine proteases"/>
    <property type="match status" value="1"/>
</dbReference>
<feature type="chain" id="PRO_5032879483" evidence="7">
    <location>
        <begin position="35"/>
        <end position="274"/>
    </location>
</feature>
<dbReference type="AlphaFoldDB" id="A0A840NJV1"/>
<evidence type="ECO:0000256" key="4">
    <source>
        <dbReference type="ARBA" id="ARBA00023157"/>
    </source>
</evidence>
<keyword evidence="4" id="KW-1015">Disulfide bond</keyword>
<feature type="compositionally biased region" description="Polar residues" evidence="6">
    <location>
        <begin position="36"/>
        <end position="46"/>
    </location>
</feature>
<keyword evidence="5 9" id="KW-0645">Protease</keyword>
<organism evidence="9 10">
    <name type="scientific">Saccharopolyspora gloriosae</name>
    <dbReference type="NCBI Taxonomy" id="455344"/>
    <lineage>
        <taxon>Bacteria</taxon>
        <taxon>Bacillati</taxon>
        <taxon>Actinomycetota</taxon>
        <taxon>Actinomycetes</taxon>
        <taxon>Pseudonocardiales</taxon>
        <taxon>Pseudonocardiaceae</taxon>
        <taxon>Saccharopolyspora</taxon>
    </lineage>
</organism>
<dbReference type="PANTHER" id="PTHR24276:SF98">
    <property type="entry name" value="FI18310P1-RELATED"/>
    <property type="match status" value="1"/>
</dbReference>
<feature type="domain" description="Peptidase S1" evidence="8">
    <location>
        <begin position="50"/>
        <end position="274"/>
    </location>
</feature>
<dbReference type="InterPro" id="IPR009003">
    <property type="entry name" value="Peptidase_S1_PA"/>
</dbReference>
<dbReference type="InterPro" id="IPR018114">
    <property type="entry name" value="TRYPSIN_HIS"/>
</dbReference>
<evidence type="ECO:0000256" key="1">
    <source>
        <dbReference type="ARBA" id="ARBA00004613"/>
    </source>
</evidence>
<accession>A0A840NJV1</accession>
<dbReference type="FunFam" id="2.40.10.10:FF:000047">
    <property type="entry name" value="Trypsin eta"/>
    <property type="match status" value="1"/>
</dbReference>
<evidence type="ECO:0000259" key="8">
    <source>
        <dbReference type="PROSITE" id="PS50240"/>
    </source>
</evidence>
<keyword evidence="3" id="KW-0964">Secreted</keyword>
<dbReference type="Proteomes" id="UP000580474">
    <property type="component" value="Unassembled WGS sequence"/>
</dbReference>
<dbReference type="GO" id="GO:0051604">
    <property type="term" value="P:protein maturation"/>
    <property type="evidence" value="ECO:0007669"/>
    <property type="project" value="UniProtKB-ARBA"/>
</dbReference>
<dbReference type="PANTHER" id="PTHR24276">
    <property type="entry name" value="POLYSERASE-RELATED"/>
    <property type="match status" value="1"/>
</dbReference>
<dbReference type="PRINTS" id="PR00722">
    <property type="entry name" value="CHYMOTRYPSIN"/>
</dbReference>
<evidence type="ECO:0000256" key="7">
    <source>
        <dbReference type="SAM" id="SignalP"/>
    </source>
</evidence>
<dbReference type="InterPro" id="IPR043504">
    <property type="entry name" value="Peptidase_S1_PA_chymotrypsin"/>
</dbReference>
<keyword evidence="5" id="KW-0720">Serine protease</keyword>
<dbReference type="CDD" id="cd00190">
    <property type="entry name" value="Tryp_SPc"/>
    <property type="match status" value="1"/>
</dbReference>
<dbReference type="InterPro" id="IPR001314">
    <property type="entry name" value="Peptidase_S1A"/>
</dbReference>
<dbReference type="RefSeq" id="WP_184481616.1">
    <property type="nucleotide sequence ID" value="NZ_JACHIV010000001.1"/>
</dbReference>
<gene>
    <name evidence="9" type="ORF">BJ969_004429</name>
</gene>
<keyword evidence="10" id="KW-1185">Reference proteome</keyword>
<keyword evidence="7" id="KW-0732">Signal</keyword>
<reference evidence="9 10" key="1">
    <citation type="submission" date="2020-08" db="EMBL/GenBank/DDBJ databases">
        <title>Sequencing the genomes of 1000 actinobacteria strains.</title>
        <authorList>
            <person name="Klenk H.-P."/>
        </authorList>
    </citation>
    <scope>NUCLEOTIDE SEQUENCE [LARGE SCALE GENOMIC DNA]</scope>
    <source>
        <strain evidence="9 10">DSM 45582</strain>
    </source>
</reference>
<feature type="signal peptide" evidence="7">
    <location>
        <begin position="1"/>
        <end position="34"/>
    </location>
</feature>
<dbReference type="PROSITE" id="PS00134">
    <property type="entry name" value="TRYPSIN_HIS"/>
    <property type="match status" value="1"/>
</dbReference>